<evidence type="ECO:0000313" key="2">
    <source>
        <dbReference type="EMBL" id="MEQ2293044.1"/>
    </source>
</evidence>
<feature type="region of interest" description="Disordered" evidence="1">
    <location>
        <begin position="1"/>
        <end position="21"/>
    </location>
</feature>
<dbReference type="EMBL" id="JAHRIP010031524">
    <property type="protein sequence ID" value="MEQ2293044.1"/>
    <property type="molecule type" value="Genomic_DNA"/>
</dbReference>
<protein>
    <submittedName>
        <fullName evidence="2">Uncharacterized protein</fullName>
    </submittedName>
</protein>
<name>A0ABV0YH75_9TELE</name>
<gene>
    <name evidence="2" type="ORF">AMECASPLE_029192</name>
</gene>
<comment type="caution">
    <text evidence="2">The sequence shown here is derived from an EMBL/GenBank/DDBJ whole genome shotgun (WGS) entry which is preliminary data.</text>
</comment>
<proteinExistence type="predicted"/>
<sequence length="90" mass="9743">MTGQQTCLKGNKQKRWLSKRDPSRVMTAAKETLVREGVTGRCFCAAVAHQGAINLGFKRSGEPEGGVSSLSHIAWKTFIARDSVVFCASS</sequence>
<evidence type="ECO:0000313" key="3">
    <source>
        <dbReference type="Proteomes" id="UP001469553"/>
    </source>
</evidence>
<accession>A0ABV0YH75</accession>
<reference evidence="2 3" key="1">
    <citation type="submission" date="2021-06" db="EMBL/GenBank/DDBJ databases">
        <authorList>
            <person name="Palmer J.M."/>
        </authorList>
    </citation>
    <scope>NUCLEOTIDE SEQUENCE [LARGE SCALE GENOMIC DNA]</scope>
    <source>
        <strain evidence="2 3">AS_MEX2019</strain>
        <tissue evidence="2">Muscle</tissue>
    </source>
</reference>
<organism evidence="2 3">
    <name type="scientific">Ameca splendens</name>
    <dbReference type="NCBI Taxonomy" id="208324"/>
    <lineage>
        <taxon>Eukaryota</taxon>
        <taxon>Metazoa</taxon>
        <taxon>Chordata</taxon>
        <taxon>Craniata</taxon>
        <taxon>Vertebrata</taxon>
        <taxon>Euteleostomi</taxon>
        <taxon>Actinopterygii</taxon>
        <taxon>Neopterygii</taxon>
        <taxon>Teleostei</taxon>
        <taxon>Neoteleostei</taxon>
        <taxon>Acanthomorphata</taxon>
        <taxon>Ovalentaria</taxon>
        <taxon>Atherinomorphae</taxon>
        <taxon>Cyprinodontiformes</taxon>
        <taxon>Goodeidae</taxon>
        <taxon>Ameca</taxon>
    </lineage>
</organism>
<dbReference type="Proteomes" id="UP001469553">
    <property type="component" value="Unassembled WGS sequence"/>
</dbReference>
<evidence type="ECO:0000256" key="1">
    <source>
        <dbReference type="SAM" id="MobiDB-lite"/>
    </source>
</evidence>
<keyword evidence="3" id="KW-1185">Reference proteome</keyword>